<dbReference type="InterPro" id="IPR027417">
    <property type="entry name" value="P-loop_NTPase"/>
</dbReference>
<feature type="domain" description="Sigma-54 factor interaction" evidence="7">
    <location>
        <begin position="1"/>
        <end position="184"/>
    </location>
</feature>
<dbReference type="PROSITE" id="PS50045">
    <property type="entry name" value="SIGMA54_INTERACT_4"/>
    <property type="match status" value="1"/>
</dbReference>
<sequence>MLGGWAGRAYFGLAFLIHFARRRGSLYFVDCSAVSVKGARIFGRRAYPGLLDLAKEGTLVFNNVDKLNKALLPRVVQLALNGTYWSKAREMEMQSKLKVILIAEERATWLEFASGPKVAQIKVPSLRVRRQDIESMVRYELRRVTRGTGQPIPAIEPQALKRLQAYDFPNNVRELFFLVDNAYRNMDPGGTITSDLLWTAQNAKKLDLFKVNLLDIYPGLRGFLQSDWLERLNHGFTKYAFAAFVILLFVGPQTFADNFGLNLFWAWWWPGILLTYPIVGRFWCAICPFMIYGEVVQRWRLGQGAVLQKWPTRQLEDYGPWFLFLLFFGILLWEELWVLENTAYLSSCLLLLITFGAMVGSWFFERRVWCRHLCPIGGMNGLYAKLALTELRSQQGECKASCSTFHCYKGGPEEGEGQETNGCPLYSHPASLKDNKNCVLCFTCLRACPHRTVQVNLRAPGIDFGFPFLFPIPGTNASSQHEPSLPELALLFLLLGAVFCHHLQDLVVQAGAPPTLLDDFAVHSALAVARMSLGPRIFVWLLDRLARSCSALVYPDQKVLNDFVALGYSYLPLTWLASLAHYLKLGLVDAGKVLPTAARTCGFFAAGLAQLPGRSWGVSRMPGAARGAFEICIFRCSLSFWFADALSWRGA</sequence>
<evidence type="ECO:0000256" key="4">
    <source>
        <dbReference type="ARBA" id="ARBA00022840"/>
    </source>
</evidence>
<evidence type="ECO:0000256" key="2">
    <source>
        <dbReference type="ARBA" id="ARBA00022475"/>
    </source>
</evidence>
<feature type="transmembrane region" description="Helical" evidence="6">
    <location>
        <begin position="318"/>
        <end position="338"/>
    </location>
</feature>
<keyword evidence="5 6" id="KW-0472">Membrane</keyword>
<dbReference type="GO" id="GO:0005524">
    <property type="term" value="F:ATP binding"/>
    <property type="evidence" value="ECO:0007669"/>
    <property type="project" value="InterPro"/>
</dbReference>
<dbReference type="EMBL" id="CAJNDS010002492">
    <property type="protein sequence ID" value="CAE7496982.1"/>
    <property type="molecule type" value="Genomic_DNA"/>
</dbReference>
<dbReference type="Pfam" id="PF25601">
    <property type="entry name" value="AAA_lid_14"/>
    <property type="match status" value="1"/>
</dbReference>
<protein>
    <submittedName>
        <fullName evidence="9">TyrR protein</fullName>
    </submittedName>
</protein>
<keyword evidence="6" id="KW-1133">Transmembrane helix</keyword>
<dbReference type="SUPFAM" id="SSF52540">
    <property type="entry name" value="P-loop containing nucleoside triphosphate hydrolases"/>
    <property type="match status" value="1"/>
</dbReference>
<dbReference type="PROSITE" id="PS51379">
    <property type="entry name" value="4FE4S_FER_2"/>
    <property type="match status" value="1"/>
</dbReference>
<keyword evidence="3" id="KW-0547">Nucleotide-binding</keyword>
<dbReference type="Gene3D" id="1.10.8.60">
    <property type="match status" value="1"/>
</dbReference>
<accession>A0A812SRC8</accession>
<proteinExistence type="predicted"/>
<evidence type="ECO:0000313" key="9">
    <source>
        <dbReference type="EMBL" id="CAE7496982.1"/>
    </source>
</evidence>
<evidence type="ECO:0000256" key="6">
    <source>
        <dbReference type="SAM" id="Phobius"/>
    </source>
</evidence>
<feature type="domain" description="4Fe-4S ferredoxin-type" evidence="8">
    <location>
        <begin position="428"/>
        <end position="458"/>
    </location>
</feature>
<feature type="transmembrane region" description="Helical" evidence="6">
    <location>
        <begin position="267"/>
        <end position="292"/>
    </location>
</feature>
<dbReference type="InterPro" id="IPR017896">
    <property type="entry name" value="4Fe4S_Fe-S-bd"/>
</dbReference>
<dbReference type="Pfam" id="PF12801">
    <property type="entry name" value="Fer4_5"/>
    <property type="match status" value="2"/>
</dbReference>
<dbReference type="OrthoDB" id="531141at2759"/>
<evidence type="ECO:0000256" key="5">
    <source>
        <dbReference type="ARBA" id="ARBA00023136"/>
    </source>
</evidence>
<evidence type="ECO:0000313" key="10">
    <source>
        <dbReference type="Proteomes" id="UP000604046"/>
    </source>
</evidence>
<keyword evidence="2" id="KW-1003">Cell membrane</keyword>
<feature type="transmembrane region" description="Helical" evidence="6">
    <location>
        <begin position="236"/>
        <end position="255"/>
    </location>
</feature>
<dbReference type="InterPro" id="IPR017900">
    <property type="entry name" value="4Fe4S_Fe_S_CS"/>
</dbReference>
<evidence type="ECO:0000259" key="7">
    <source>
        <dbReference type="PROSITE" id="PS50045"/>
    </source>
</evidence>
<dbReference type="GO" id="GO:0005886">
    <property type="term" value="C:plasma membrane"/>
    <property type="evidence" value="ECO:0007669"/>
    <property type="project" value="UniProtKB-SubCell"/>
</dbReference>
<dbReference type="InterPro" id="IPR058031">
    <property type="entry name" value="AAA_lid_NorR"/>
</dbReference>
<dbReference type="PROSITE" id="PS00198">
    <property type="entry name" value="4FE4S_FER_1"/>
    <property type="match status" value="1"/>
</dbReference>
<comment type="subcellular location">
    <subcellularLocation>
        <location evidence="1">Cell membrane</location>
    </subcellularLocation>
</comment>
<evidence type="ECO:0000256" key="3">
    <source>
        <dbReference type="ARBA" id="ARBA00022741"/>
    </source>
</evidence>
<dbReference type="PANTHER" id="PTHR30224:SF4">
    <property type="entry name" value="ELECTRON TRANSPORT PROTEIN YCCM-RELATED"/>
    <property type="match status" value="1"/>
</dbReference>
<dbReference type="AlphaFoldDB" id="A0A812SRC8"/>
<dbReference type="InterPro" id="IPR052378">
    <property type="entry name" value="NosR_regulator"/>
</dbReference>
<name>A0A812SRC8_9DINO</name>
<evidence type="ECO:0000256" key="1">
    <source>
        <dbReference type="ARBA" id="ARBA00004236"/>
    </source>
</evidence>
<evidence type="ECO:0000259" key="8">
    <source>
        <dbReference type="PROSITE" id="PS51379"/>
    </source>
</evidence>
<dbReference type="GO" id="GO:0006355">
    <property type="term" value="P:regulation of DNA-templated transcription"/>
    <property type="evidence" value="ECO:0007669"/>
    <property type="project" value="InterPro"/>
</dbReference>
<keyword evidence="6" id="KW-0812">Transmembrane</keyword>
<dbReference type="SUPFAM" id="SSF54862">
    <property type="entry name" value="4Fe-4S ferredoxins"/>
    <property type="match status" value="1"/>
</dbReference>
<keyword evidence="10" id="KW-1185">Reference proteome</keyword>
<dbReference type="Proteomes" id="UP000604046">
    <property type="component" value="Unassembled WGS sequence"/>
</dbReference>
<gene>
    <name evidence="9" type="primary">tyrR</name>
    <name evidence="9" type="ORF">SNAT2548_LOCUS27835</name>
</gene>
<reference evidence="9" key="1">
    <citation type="submission" date="2021-02" db="EMBL/GenBank/DDBJ databases">
        <authorList>
            <person name="Dougan E. K."/>
            <person name="Rhodes N."/>
            <person name="Thang M."/>
            <person name="Chan C."/>
        </authorList>
    </citation>
    <scope>NUCLEOTIDE SEQUENCE</scope>
</reference>
<comment type="caution">
    <text evidence="9">The sequence shown here is derived from an EMBL/GenBank/DDBJ whole genome shotgun (WGS) entry which is preliminary data.</text>
</comment>
<dbReference type="PANTHER" id="PTHR30224">
    <property type="entry name" value="ELECTRON TRANSPORT PROTEIN"/>
    <property type="match status" value="1"/>
</dbReference>
<keyword evidence="4" id="KW-0067">ATP-binding</keyword>
<organism evidence="9 10">
    <name type="scientific">Symbiodinium natans</name>
    <dbReference type="NCBI Taxonomy" id="878477"/>
    <lineage>
        <taxon>Eukaryota</taxon>
        <taxon>Sar</taxon>
        <taxon>Alveolata</taxon>
        <taxon>Dinophyceae</taxon>
        <taxon>Suessiales</taxon>
        <taxon>Symbiodiniaceae</taxon>
        <taxon>Symbiodinium</taxon>
    </lineage>
</organism>
<feature type="transmembrane region" description="Helical" evidence="6">
    <location>
        <begin position="344"/>
        <end position="364"/>
    </location>
</feature>
<dbReference type="InterPro" id="IPR002078">
    <property type="entry name" value="Sigma_54_int"/>
</dbReference>